<reference evidence="1" key="1">
    <citation type="submission" date="2009-01" db="EMBL/GenBank/DDBJ databases">
        <title>Complete sequence of chromosome 1 of Burkholderia sp. 383.</title>
        <authorList>
            <consortium name="US DOE Joint Genome Institute"/>
            <person name="Copeland A."/>
            <person name="Lucas S."/>
            <person name="Lapidus A."/>
            <person name="Barry K."/>
            <person name="Detter J.C."/>
            <person name="Glavina T."/>
            <person name="Hammon N."/>
            <person name="Israni S."/>
            <person name="Pitluck S."/>
            <person name="Chain P."/>
            <person name="Malfatti S."/>
            <person name="Shin M."/>
            <person name="Vergez L."/>
            <person name="Schmutz J."/>
            <person name="Larimer F."/>
            <person name="Land M."/>
            <person name="Kyrpides N."/>
            <person name="Lykidis A."/>
            <person name="Richardson P."/>
        </authorList>
    </citation>
    <scope>NUCLEOTIDE SEQUENCE</scope>
    <source>
        <strain evidence="1">383</strain>
    </source>
</reference>
<dbReference type="KEGG" id="bur:Bcep18194_A5297"/>
<dbReference type="AlphaFoldDB" id="Q39F75"/>
<dbReference type="HOGENOM" id="CLU_1841363_0_0_4"/>
<evidence type="ECO:0000313" key="2">
    <source>
        <dbReference type="Proteomes" id="UP000002705"/>
    </source>
</evidence>
<dbReference type="EMBL" id="CP000151">
    <property type="protein sequence ID" value="ABB08891.1"/>
    <property type="molecule type" value="Genomic_DNA"/>
</dbReference>
<evidence type="ECO:0000313" key="1">
    <source>
        <dbReference type="EMBL" id="ABB08891.1"/>
    </source>
</evidence>
<proteinExistence type="predicted"/>
<dbReference type="Proteomes" id="UP000002705">
    <property type="component" value="Chromosome 1"/>
</dbReference>
<accession>Q39F75</accession>
<protein>
    <submittedName>
        <fullName evidence="1">Uncharacterized protein</fullName>
    </submittedName>
</protein>
<dbReference type="PATRIC" id="fig|482957.22.peg.2244"/>
<organism evidence="1 2">
    <name type="scientific">Burkholderia lata (strain ATCC 17760 / DSM 23089 / LMG 22485 / NCIMB 9086 / R18194 / 383)</name>
    <dbReference type="NCBI Taxonomy" id="482957"/>
    <lineage>
        <taxon>Bacteria</taxon>
        <taxon>Pseudomonadati</taxon>
        <taxon>Pseudomonadota</taxon>
        <taxon>Betaproteobacteria</taxon>
        <taxon>Burkholderiales</taxon>
        <taxon>Burkholderiaceae</taxon>
        <taxon>Burkholderia</taxon>
        <taxon>Burkholderia cepacia complex</taxon>
    </lineage>
</organism>
<gene>
    <name evidence="1" type="ordered locus">Bcep18194_A5297</name>
</gene>
<keyword evidence="2" id="KW-1185">Reference proteome</keyword>
<name>Q39F75_BURL3</name>
<sequence length="139" mass="15404">MADPSHRGEGDERYRCVMRASQIRSIRPWFSAFFQLTAGEIVMSNENVSEIQKFAEQADDLKRVDVESIQLGYWDNQDNLPFMLNNEGGNSFFVNASNTALLIQIGNALTALGQKQKVVAYLGDLKHGGALKVLLIGLA</sequence>